<dbReference type="InterPro" id="IPR036390">
    <property type="entry name" value="WH_DNA-bd_sf"/>
</dbReference>
<dbReference type="PANTHER" id="PTHR34293">
    <property type="entry name" value="HTH-TYPE TRANSCRIPTIONAL REGULATOR TRMBL2"/>
    <property type="match status" value="1"/>
</dbReference>
<evidence type="ECO:0000259" key="1">
    <source>
        <dbReference type="PROSITE" id="PS50043"/>
    </source>
</evidence>
<gene>
    <name evidence="2" type="ORF">GCM10022207_00470</name>
</gene>
<feature type="domain" description="HTH luxR-type" evidence="1">
    <location>
        <begin position="257"/>
        <end position="322"/>
    </location>
</feature>
<dbReference type="Gene3D" id="1.10.10.10">
    <property type="entry name" value="Winged helix-like DNA-binding domain superfamily/Winged helix DNA-binding domain"/>
    <property type="match status" value="2"/>
</dbReference>
<evidence type="ECO:0000313" key="3">
    <source>
        <dbReference type="Proteomes" id="UP001501563"/>
    </source>
</evidence>
<comment type="caution">
    <text evidence="2">The sequence shown here is derived from an EMBL/GenBank/DDBJ whole genome shotgun (WGS) entry which is preliminary data.</text>
</comment>
<dbReference type="SUPFAM" id="SSF46894">
    <property type="entry name" value="C-terminal effector domain of the bipartite response regulators"/>
    <property type="match status" value="1"/>
</dbReference>
<dbReference type="Pfam" id="PF01978">
    <property type="entry name" value="TrmB"/>
    <property type="match status" value="1"/>
</dbReference>
<sequence length="346" mass="37559">MLEVLGLDQPAEALYFILVDNPPLSVEELCRRTGIEPDVADAALVRLEDGGLISRLPGNPPSYTALPPEHALEVLLLARERDIHRVRALSEQLTERHHEARRSRDSTALIEVVTGRDGVARCGQQLFNRAEREIRGIDAPPYAQASDGERVNSATAIAGRNVRSRFIHARDTLSMPGSVARVEVDIAAGEEVRFLPEAPMKLIIADDQAALIPLLATPQILDACILVHPSALLDALSTLFESLWEQAQPYMPGETASIGPDEFINDEERRIISLLAMGMSDEAIARQLGIGYRTVQRRVQALLGRLGAASRFQAGVLAASRGWWRPDPEGRSAGLAVSGEPGLAGT</sequence>
<dbReference type="PRINTS" id="PR00038">
    <property type="entry name" value="HTHLUXR"/>
</dbReference>
<dbReference type="SUPFAM" id="SSF46785">
    <property type="entry name" value="Winged helix' DNA-binding domain"/>
    <property type="match status" value="1"/>
</dbReference>
<dbReference type="InterPro" id="IPR036388">
    <property type="entry name" value="WH-like_DNA-bd_sf"/>
</dbReference>
<protein>
    <submittedName>
        <fullName evidence="2">LuxR family transcriptional regulator</fullName>
    </submittedName>
</protein>
<dbReference type="PANTHER" id="PTHR34293:SF1">
    <property type="entry name" value="HTH-TYPE TRANSCRIPTIONAL REGULATOR TRMBL2"/>
    <property type="match status" value="1"/>
</dbReference>
<dbReference type="InterPro" id="IPR002831">
    <property type="entry name" value="Tscrpt_reg_TrmB_N"/>
</dbReference>
<accession>A0ABP7JFN5</accession>
<evidence type="ECO:0000313" key="2">
    <source>
        <dbReference type="EMBL" id="GAA3843931.1"/>
    </source>
</evidence>
<dbReference type="Proteomes" id="UP001501563">
    <property type="component" value="Unassembled WGS sequence"/>
</dbReference>
<dbReference type="EMBL" id="BAAAZA010000001">
    <property type="protein sequence ID" value="GAA3843931.1"/>
    <property type="molecule type" value="Genomic_DNA"/>
</dbReference>
<dbReference type="Pfam" id="PF00196">
    <property type="entry name" value="GerE"/>
    <property type="match status" value="1"/>
</dbReference>
<dbReference type="PROSITE" id="PS50043">
    <property type="entry name" value="HTH_LUXR_2"/>
    <property type="match status" value="1"/>
</dbReference>
<name>A0ABP7JFN5_9ACTN</name>
<reference evidence="3" key="1">
    <citation type="journal article" date="2019" name="Int. J. Syst. Evol. Microbiol.">
        <title>The Global Catalogue of Microorganisms (GCM) 10K type strain sequencing project: providing services to taxonomists for standard genome sequencing and annotation.</title>
        <authorList>
            <consortium name="The Broad Institute Genomics Platform"/>
            <consortium name="The Broad Institute Genome Sequencing Center for Infectious Disease"/>
            <person name="Wu L."/>
            <person name="Ma J."/>
        </authorList>
    </citation>
    <scope>NUCLEOTIDE SEQUENCE [LARGE SCALE GENOMIC DNA]</scope>
    <source>
        <strain evidence="3">JCM 16578</strain>
    </source>
</reference>
<dbReference type="InterPro" id="IPR000792">
    <property type="entry name" value="Tscrpt_reg_LuxR_C"/>
</dbReference>
<dbReference type="InterPro" id="IPR051797">
    <property type="entry name" value="TrmB-like"/>
</dbReference>
<organism evidence="2 3">
    <name type="scientific">Streptomyces lannensis</name>
    <dbReference type="NCBI Taxonomy" id="766498"/>
    <lineage>
        <taxon>Bacteria</taxon>
        <taxon>Bacillati</taxon>
        <taxon>Actinomycetota</taxon>
        <taxon>Actinomycetes</taxon>
        <taxon>Kitasatosporales</taxon>
        <taxon>Streptomycetaceae</taxon>
        <taxon>Streptomyces</taxon>
    </lineage>
</organism>
<proteinExistence type="predicted"/>
<dbReference type="InterPro" id="IPR016032">
    <property type="entry name" value="Sig_transdc_resp-reg_C-effctor"/>
</dbReference>
<dbReference type="RefSeq" id="WP_345545319.1">
    <property type="nucleotide sequence ID" value="NZ_BAAAZA010000001.1"/>
</dbReference>
<dbReference type="CDD" id="cd06170">
    <property type="entry name" value="LuxR_C_like"/>
    <property type="match status" value="1"/>
</dbReference>
<dbReference type="SMART" id="SM00421">
    <property type="entry name" value="HTH_LUXR"/>
    <property type="match status" value="1"/>
</dbReference>
<keyword evidence="3" id="KW-1185">Reference proteome</keyword>